<dbReference type="GO" id="GO:0003677">
    <property type="term" value="F:DNA binding"/>
    <property type="evidence" value="ECO:0007669"/>
    <property type="project" value="InterPro"/>
</dbReference>
<organism evidence="1 2">
    <name type="scientific">Prosthecodimorpha hirschii</name>
    <dbReference type="NCBI Taxonomy" id="665126"/>
    <lineage>
        <taxon>Bacteria</taxon>
        <taxon>Pseudomonadati</taxon>
        <taxon>Pseudomonadota</taxon>
        <taxon>Alphaproteobacteria</taxon>
        <taxon>Hyphomicrobiales</taxon>
        <taxon>Ancalomicrobiaceae</taxon>
        <taxon>Prosthecodimorpha</taxon>
    </lineage>
</organism>
<evidence type="ECO:0000313" key="2">
    <source>
        <dbReference type="Proteomes" id="UP000048984"/>
    </source>
</evidence>
<dbReference type="InterPro" id="IPR036768">
    <property type="entry name" value="PolIII_chi_sf"/>
</dbReference>
<dbReference type="NCBIfam" id="NF004347">
    <property type="entry name" value="PRK05728.1-4"/>
    <property type="match status" value="1"/>
</dbReference>
<dbReference type="PANTHER" id="PTHR38767:SF1">
    <property type="entry name" value="DNA POLYMERASE III SUBUNIT CHI"/>
    <property type="match status" value="1"/>
</dbReference>
<evidence type="ECO:0000313" key="1">
    <source>
        <dbReference type="EMBL" id="KPL54899.1"/>
    </source>
</evidence>
<comment type="caution">
    <text evidence="1">The sequence shown here is derived from an EMBL/GenBank/DDBJ whole genome shotgun (WGS) entry which is preliminary data.</text>
</comment>
<dbReference type="AlphaFoldDB" id="A0A0P6WEP5"/>
<dbReference type="STRING" id="665126.ABB55_23965"/>
<dbReference type="SUPFAM" id="SSF102400">
    <property type="entry name" value="DNA polymerase III chi subunit"/>
    <property type="match status" value="1"/>
</dbReference>
<dbReference type="Gene3D" id="3.40.50.10110">
    <property type="entry name" value="DNA polymerase III subunit chi"/>
    <property type="match status" value="1"/>
</dbReference>
<gene>
    <name evidence="1" type="ORF">ABB55_23965</name>
</gene>
<proteinExistence type="predicted"/>
<dbReference type="GO" id="GO:0003887">
    <property type="term" value="F:DNA-directed DNA polymerase activity"/>
    <property type="evidence" value="ECO:0007669"/>
    <property type="project" value="InterPro"/>
</dbReference>
<name>A0A0P6WEP5_9HYPH</name>
<reference evidence="1 2" key="1">
    <citation type="submission" date="2015-09" db="EMBL/GenBank/DDBJ databases">
        <authorList>
            <person name="Jackson K.R."/>
            <person name="Lunt B.L."/>
            <person name="Fisher J.N.B."/>
            <person name="Gardner A.V."/>
            <person name="Bailey M.E."/>
            <person name="Deus L.M."/>
            <person name="Earl A.S."/>
            <person name="Gibby P.D."/>
            <person name="Hartmann K.A."/>
            <person name="Liu J.E."/>
            <person name="Manci A.M."/>
            <person name="Nielsen D.A."/>
            <person name="Solomon M.B."/>
            <person name="Breakwell D.P."/>
            <person name="Burnett S.H."/>
            <person name="Grose J.H."/>
        </authorList>
    </citation>
    <scope>NUCLEOTIDE SEQUENCE [LARGE SCALE GENOMIC DNA]</scope>
    <source>
        <strain evidence="1 2">16</strain>
    </source>
</reference>
<keyword evidence="2" id="KW-1185">Reference proteome</keyword>
<dbReference type="RefSeq" id="WP_054361065.1">
    <property type="nucleotide sequence ID" value="NZ_JAPCYQ010000001.1"/>
</dbReference>
<dbReference type="PANTHER" id="PTHR38767">
    <property type="entry name" value="DNA POLYMERASE III SUBUNIT CHI"/>
    <property type="match status" value="1"/>
</dbReference>
<dbReference type="InterPro" id="IPR007459">
    <property type="entry name" value="DNA_pol3_chi"/>
</dbReference>
<reference evidence="1 2" key="2">
    <citation type="submission" date="2015-10" db="EMBL/GenBank/DDBJ databases">
        <title>Draft Genome Sequence of Prosthecomicrobium hirschii ATCC 27832.</title>
        <authorList>
            <person name="Daniel J."/>
            <person name="Givan S.A."/>
            <person name="Brun Y.V."/>
            <person name="Brown P.J."/>
        </authorList>
    </citation>
    <scope>NUCLEOTIDE SEQUENCE [LARGE SCALE GENOMIC DNA]</scope>
    <source>
        <strain evidence="1 2">16</strain>
    </source>
</reference>
<dbReference type="EMBL" id="LJYW01000001">
    <property type="protein sequence ID" value="KPL54899.1"/>
    <property type="molecule type" value="Genomic_DNA"/>
</dbReference>
<sequence>MPVEAWFYHLRDRTLEQVLPGLVERSLERGWRVVVQAGSEERRDALDAHLWTYADESFLPHGTRKDGDPALQPVYLTAETDNPNGATVRFLVDRAEPPDLAGYARAVYIFDGNDPDALQDARRRWREAKAAGFDVTYWQQDERGRWIKKA</sequence>
<dbReference type="GO" id="GO:0006260">
    <property type="term" value="P:DNA replication"/>
    <property type="evidence" value="ECO:0007669"/>
    <property type="project" value="InterPro"/>
</dbReference>
<dbReference type="Proteomes" id="UP000048984">
    <property type="component" value="Unassembled WGS sequence"/>
</dbReference>
<protein>
    <submittedName>
        <fullName evidence="1">DNA polymerase III subunit chi</fullName>
    </submittedName>
</protein>
<dbReference type="GO" id="GO:0032298">
    <property type="term" value="P:positive regulation of DNA-templated DNA replication initiation"/>
    <property type="evidence" value="ECO:0007669"/>
    <property type="project" value="TreeGrafter"/>
</dbReference>
<accession>A0A0P6WEP5</accession>
<dbReference type="Pfam" id="PF04364">
    <property type="entry name" value="DNA_pol3_chi"/>
    <property type="match status" value="1"/>
</dbReference>